<protein>
    <submittedName>
        <fullName evidence="3">3-oxoadipate enol-lactonase</fullName>
        <ecNumber evidence="3">3.1.1.24</ecNumber>
    </submittedName>
</protein>
<evidence type="ECO:0000259" key="1">
    <source>
        <dbReference type="Pfam" id="PF00561"/>
    </source>
</evidence>
<organism evidence="3 4">
    <name type="scientific">Fibrella rubiginis</name>
    <dbReference type="NCBI Taxonomy" id="2817060"/>
    <lineage>
        <taxon>Bacteria</taxon>
        <taxon>Pseudomonadati</taxon>
        <taxon>Bacteroidota</taxon>
        <taxon>Cytophagia</taxon>
        <taxon>Cytophagales</taxon>
        <taxon>Spirosomataceae</taxon>
        <taxon>Fibrella</taxon>
    </lineage>
</organism>
<proteinExistence type="predicted"/>
<dbReference type="AlphaFoldDB" id="A0A939GIV8"/>
<dbReference type="InterPro" id="IPR029032">
    <property type="entry name" value="AhpD-like"/>
</dbReference>
<dbReference type="SUPFAM" id="SSF53474">
    <property type="entry name" value="alpha/beta-Hydrolases"/>
    <property type="match status" value="1"/>
</dbReference>
<dbReference type="InterPro" id="IPR012788">
    <property type="entry name" value="Decarb_PcaC"/>
</dbReference>
<feature type="domain" description="Carboxymuconolactone decarboxylase-like" evidence="2">
    <location>
        <begin position="285"/>
        <end position="366"/>
    </location>
</feature>
<dbReference type="GO" id="GO:0042952">
    <property type="term" value="P:beta-ketoadipate pathway"/>
    <property type="evidence" value="ECO:0007669"/>
    <property type="project" value="InterPro"/>
</dbReference>
<dbReference type="InterPro" id="IPR003779">
    <property type="entry name" value="CMD-like"/>
</dbReference>
<dbReference type="Proteomes" id="UP000664034">
    <property type="component" value="Unassembled WGS sequence"/>
</dbReference>
<dbReference type="PRINTS" id="PR00111">
    <property type="entry name" value="ABHYDROLASE"/>
</dbReference>
<dbReference type="InterPro" id="IPR000073">
    <property type="entry name" value="AB_hydrolase_1"/>
</dbReference>
<dbReference type="Gene3D" id="3.40.50.1820">
    <property type="entry name" value="alpha/beta hydrolase"/>
    <property type="match status" value="1"/>
</dbReference>
<reference evidence="3" key="1">
    <citation type="submission" date="2021-03" db="EMBL/GenBank/DDBJ databases">
        <title>Fibrella sp. HMF5335 genome sequencing and assembly.</title>
        <authorList>
            <person name="Kang H."/>
            <person name="Kim H."/>
            <person name="Bae S."/>
            <person name="Joh K."/>
        </authorList>
    </citation>
    <scope>NUCLEOTIDE SEQUENCE</scope>
    <source>
        <strain evidence="3">HMF5335</strain>
    </source>
</reference>
<dbReference type="InterPro" id="IPR052512">
    <property type="entry name" value="4CMD/NDH-1_regulator"/>
</dbReference>
<evidence type="ECO:0000313" key="4">
    <source>
        <dbReference type="Proteomes" id="UP000664034"/>
    </source>
</evidence>
<keyword evidence="4" id="KW-1185">Reference proteome</keyword>
<dbReference type="NCBIfam" id="TIGR02427">
    <property type="entry name" value="protocat_pcaD"/>
    <property type="match status" value="1"/>
</dbReference>
<sequence length="372" mass="40589">MLHYQLDGRQTGPVLVFSNSLGANLSMWDWVLPRLRPHFRILRYDTRGHGQSEVTPGPYTLDQLGGDVIALLDALAIDKVFFCGLSLGGLTGQWLGVHHTDRLHKLVLCNTAARIGTIEGWHERIQAVQENGVKALAPSILARWLTEAYRTANPALAAQLLTMIGQTATDGYTACCAALRDADLRDAISRINVPTLVIAGQQDPVTTVADGQFIAEQIPDALLRTLQTAHLSAIEAADAFADALLSFLSPTSAGLYDVGMTTRRAVLGDAHVDRATANTTPFTADFQDFITRYAWGDIWTRPGLPRHSRSLITLAMLIALNREAEFRMHVRAAFNNGVTVEEIKEIIMHSALYCGLPAANAAFQAAMEVIDH</sequence>
<evidence type="ECO:0000259" key="2">
    <source>
        <dbReference type="Pfam" id="PF02627"/>
    </source>
</evidence>
<name>A0A939GIV8_9BACT</name>
<dbReference type="EC" id="3.1.1.24" evidence="3"/>
<dbReference type="PANTHER" id="PTHR33570">
    <property type="entry name" value="4-CARBOXYMUCONOLACTONE DECARBOXYLASE FAMILY PROTEIN"/>
    <property type="match status" value="1"/>
</dbReference>
<dbReference type="EMBL" id="JAFMYV010000009">
    <property type="protein sequence ID" value="MBO0938270.1"/>
    <property type="molecule type" value="Genomic_DNA"/>
</dbReference>
<gene>
    <name evidence="3" type="primary">pcaD</name>
    <name evidence="3" type="ORF">J2I47_17095</name>
</gene>
<dbReference type="Pfam" id="PF02627">
    <property type="entry name" value="CMD"/>
    <property type="match status" value="1"/>
</dbReference>
<dbReference type="GO" id="GO:0051920">
    <property type="term" value="F:peroxiredoxin activity"/>
    <property type="evidence" value="ECO:0007669"/>
    <property type="project" value="InterPro"/>
</dbReference>
<feature type="domain" description="AB hydrolase-1" evidence="1">
    <location>
        <begin position="13"/>
        <end position="236"/>
    </location>
</feature>
<dbReference type="InterPro" id="IPR029058">
    <property type="entry name" value="AB_hydrolase_fold"/>
</dbReference>
<dbReference type="InterPro" id="IPR026968">
    <property type="entry name" value="PcaD/CatD"/>
</dbReference>
<accession>A0A939GIV8</accession>
<dbReference type="Pfam" id="PF00561">
    <property type="entry name" value="Abhydrolase_1"/>
    <property type="match status" value="1"/>
</dbReference>
<dbReference type="PANTHER" id="PTHR33570:SF2">
    <property type="entry name" value="CARBOXYMUCONOLACTONE DECARBOXYLASE-LIKE DOMAIN-CONTAINING PROTEIN"/>
    <property type="match status" value="1"/>
</dbReference>
<evidence type="ECO:0000313" key="3">
    <source>
        <dbReference type="EMBL" id="MBO0938270.1"/>
    </source>
</evidence>
<dbReference type="NCBIfam" id="TIGR02425">
    <property type="entry name" value="decarb_PcaC"/>
    <property type="match status" value="1"/>
</dbReference>
<comment type="caution">
    <text evidence="3">The sequence shown here is derived from an EMBL/GenBank/DDBJ whole genome shotgun (WGS) entry which is preliminary data.</text>
</comment>
<keyword evidence="3" id="KW-0378">Hydrolase</keyword>
<dbReference type="GO" id="GO:0047570">
    <property type="term" value="F:3-oxoadipate enol-lactonase activity"/>
    <property type="evidence" value="ECO:0007669"/>
    <property type="project" value="UniProtKB-EC"/>
</dbReference>
<dbReference type="SUPFAM" id="SSF69118">
    <property type="entry name" value="AhpD-like"/>
    <property type="match status" value="1"/>
</dbReference>
<dbReference type="Gene3D" id="1.20.1290.10">
    <property type="entry name" value="AhpD-like"/>
    <property type="match status" value="1"/>
</dbReference>